<comment type="caution">
    <text evidence="1">The sequence shown here is derived from an EMBL/GenBank/DDBJ whole genome shotgun (WGS) entry which is preliminary data.</text>
</comment>
<protein>
    <recommendedName>
        <fullName evidence="3">Minor tail protein</fullName>
    </recommendedName>
</protein>
<reference evidence="1" key="1">
    <citation type="submission" date="2022-11" db="EMBL/GenBank/DDBJ databases">
        <title>Corynebacterium sp. isolated from Penguins.</title>
        <authorList>
            <person name="Sedlar K."/>
            <person name="Svec P."/>
        </authorList>
    </citation>
    <scope>NUCLEOTIDE SEQUENCE</scope>
    <source>
        <strain evidence="1">P7003</strain>
    </source>
</reference>
<dbReference type="RefSeq" id="WP_267186843.1">
    <property type="nucleotide sequence ID" value="NZ_JAPMKV010000010.1"/>
</dbReference>
<evidence type="ECO:0008006" key="3">
    <source>
        <dbReference type="Google" id="ProtNLM"/>
    </source>
</evidence>
<accession>A0ABT3X0N4</accession>
<name>A0ABT3X0N4_9CORY</name>
<dbReference type="Proteomes" id="UP001081709">
    <property type="component" value="Unassembled WGS sequence"/>
</dbReference>
<organism evidence="1 2">
    <name type="scientific">Corynebacterium pygosceleis</name>
    <dbReference type="NCBI Taxonomy" id="2800406"/>
    <lineage>
        <taxon>Bacteria</taxon>
        <taxon>Bacillati</taxon>
        <taxon>Actinomycetota</taxon>
        <taxon>Actinomycetes</taxon>
        <taxon>Mycobacteriales</taxon>
        <taxon>Corynebacteriaceae</taxon>
        <taxon>Corynebacterium</taxon>
    </lineage>
</organism>
<sequence>MFELVYTSPAGRAWHLSRYAHEGVFVDEGGVDGLVGTVEEQVFSSVGRAGQRVAGQQAQALSGALAVSVVGTREKSVMDAWLEFRADWSVRVPGTLMVVSPVRGPVSTPVRLREVPAAPTKFLEPGAGDVMSMRLVGDDGVWWGSWLRVVSSGGSASSVTVTNPGAVIVWPRLRVARGCTGVVTLPSGKTVSMTVPDDDEHAGGRWLLLDESESCAVLDENDHLDRALWLATRPGVVTEGVPPGAERTYKIRRSAGSGRVALEWRPGYLDPWR</sequence>
<evidence type="ECO:0000313" key="2">
    <source>
        <dbReference type="Proteomes" id="UP001081709"/>
    </source>
</evidence>
<keyword evidence="2" id="KW-1185">Reference proteome</keyword>
<dbReference type="EMBL" id="JAPMKV010000010">
    <property type="protein sequence ID" value="MCX7445816.1"/>
    <property type="molecule type" value="Genomic_DNA"/>
</dbReference>
<proteinExistence type="predicted"/>
<evidence type="ECO:0000313" key="1">
    <source>
        <dbReference type="EMBL" id="MCX7445816.1"/>
    </source>
</evidence>
<gene>
    <name evidence="1" type="ORF">OS125_11290</name>
</gene>